<dbReference type="EMBL" id="JAVREZ010000001">
    <property type="protein sequence ID" value="MDT0479412.1"/>
    <property type="molecule type" value="Genomic_DNA"/>
</dbReference>
<organism evidence="3 4">
    <name type="scientific">Streptomyces doebereineriae</name>
    <dbReference type="NCBI Taxonomy" id="3075528"/>
    <lineage>
        <taxon>Bacteria</taxon>
        <taxon>Bacillati</taxon>
        <taxon>Actinomycetota</taxon>
        <taxon>Actinomycetes</taxon>
        <taxon>Kitasatosporales</taxon>
        <taxon>Streptomycetaceae</taxon>
        <taxon>Streptomyces</taxon>
    </lineage>
</organism>
<sequence length="260" mass="26304">MDLKLASKTAVVTGASRGIGLATVKALVAEGVRVVGASRTITTELKETGAIGVAADLSTAEGAHTLVEQALAELGGIDLLVNNVGGGDDLAVQGFLDTDDEKWTAILDINLLSTVRVTRAALPSLVEHKGAIVNVSTVAARLPGLGPVAYATAKAAVTALGKALAEEFGPQGVRVNTLSPGFVRSSIYDGPEKFGGQIAAAFGMDIPTFLQQAPGALGITTGRFVEPEEIASAIAFLLSDAAASITGADYLVDGGQHKAA</sequence>
<accession>A0ABU2V368</accession>
<dbReference type="PANTHER" id="PTHR42760:SF133">
    <property type="entry name" value="3-OXOACYL-[ACYL-CARRIER-PROTEIN] REDUCTASE"/>
    <property type="match status" value="1"/>
</dbReference>
<comment type="caution">
    <text evidence="3">The sequence shown here is derived from an EMBL/GenBank/DDBJ whole genome shotgun (WGS) entry which is preliminary data.</text>
</comment>
<dbReference type="Pfam" id="PF13561">
    <property type="entry name" value="adh_short_C2"/>
    <property type="match status" value="1"/>
</dbReference>
<dbReference type="RefSeq" id="WP_311712782.1">
    <property type="nucleotide sequence ID" value="NZ_JAVREZ010000001.1"/>
</dbReference>
<protein>
    <submittedName>
        <fullName evidence="3">SDR family oxidoreductase</fullName>
    </submittedName>
</protein>
<dbReference type="PRINTS" id="PR00081">
    <property type="entry name" value="GDHRDH"/>
</dbReference>
<dbReference type="PANTHER" id="PTHR42760">
    <property type="entry name" value="SHORT-CHAIN DEHYDROGENASES/REDUCTASES FAMILY MEMBER"/>
    <property type="match status" value="1"/>
</dbReference>
<dbReference type="SUPFAM" id="SSF51735">
    <property type="entry name" value="NAD(P)-binding Rossmann-fold domains"/>
    <property type="match status" value="1"/>
</dbReference>
<dbReference type="CDD" id="cd05233">
    <property type="entry name" value="SDR_c"/>
    <property type="match status" value="1"/>
</dbReference>
<evidence type="ECO:0000313" key="4">
    <source>
        <dbReference type="Proteomes" id="UP001183824"/>
    </source>
</evidence>
<evidence type="ECO:0000256" key="1">
    <source>
        <dbReference type="ARBA" id="ARBA00006484"/>
    </source>
</evidence>
<reference evidence="4" key="1">
    <citation type="submission" date="2023-07" db="EMBL/GenBank/DDBJ databases">
        <title>30 novel species of actinomycetes from the DSMZ collection.</title>
        <authorList>
            <person name="Nouioui I."/>
        </authorList>
    </citation>
    <scope>NUCLEOTIDE SEQUENCE [LARGE SCALE GENOMIC DNA]</scope>
    <source>
        <strain evidence="4">DSM 41640</strain>
    </source>
</reference>
<name>A0ABU2V368_9ACTN</name>
<evidence type="ECO:0000313" key="3">
    <source>
        <dbReference type="EMBL" id="MDT0479412.1"/>
    </source>
</evidence>
<dbReference type="InterPro" id="IPR036291">
    <property type="entry name" value="NAD(P)-bd_dom_sf"/>
</dbReference>
<dbReference type="PRINTS" id="PR00080">
    <property type="entry name" value="SDRFAMILY"/>
</dbReference>
<dbReference type="Proteomes" id="UP001183824">
    <property type="component" value="Unassembled WGS sequence"/>
</dbReference>
<evidence type="ECO:0000256" key="2">
    <source>
        <dbReference type="ARBA" id="ARBA00023002"/>
    </source>
</evidence>
<keyword evidence="2" id="KW-0560">Oxidoreductase</keyword>
<dbReference type="Gene3D" id="3.40.50.720">
    <property type="entry name" value="NAD(P)-binding Rossmann-like Domain"/>
    <property type="match status" value="1"/>
</dbReference>
<proteinExistence type="inferred from homology"/>
<comment type="similarity">
    <text evidence="1">Belongs to the short-chain dehydrogenases/reductases (SDR) family.</text>
</comment>
<dbReference type="InterPro" id="IPR002347">
    <property type="entry name" value="SDR_fam"/>
</dbReference>
<gene>
    <name evidence="3" type="ORF">RNB18_04290</name>
</gene>
<keyword evidence="4" id="KW-1185">Reference proteome</keyword>